<feature type="compositionally biased region" description="Polar residues" evidence="1">
    <location>
        <begin position="252"/>
        <end position="261"/>
    </location>
</feature>
<feature type="compositionally biased region" description="Basic and acidic residues" evidence="1">
    <location>
        <begin position="114"/>
        <end position="129"/>
    </location>
</feature>
<evidence type="ECO:0000256" key="1">
    <source>
        <dbReference type="SAM" id="MobiDB-lite"/>
    </source>
</evidence>
<dbReference type="AlphaFoldDB" id="A0A3D8I7T7"/>
<gene>
    <name evidence="2" type="ORF">CQA53_10830</name>
</gene>
<evidence type="ECO:0000313" key="3">
    <source>
        <dbReference type="Proteomes" id="UP000256379"/>
    </source>
</evidence>
<proteinExistence type="predicted"/>
<sequence>MNTSLRKEIIKVRDNQTLDLKVLESKGIDTIESKIYFLGIELTGGTESNKPYNECFFGELDKEGVLIESKPIYYLQGGEDMDSVIARNEMTKQSTNKDSKQSTNNNAKVSNAMDCHEANTSRNDNKESIHTTNTNSTTTQSNSTNNNSNTTSPSPPHSNIIGTSTLQVFLHSSTLTILHYSLIHSSLHIKLECKSKESQEIEKKEKALLESKAKDSKENKESISTAMLCPILEDNELKCPHNGRVKLKSNKGKSFTSKDIP</sequence>
<accession>A0A3D8I7T7</accession>
<keyword evidence="3" id="KW-1185">Reference proteome</keyword>
<comment type="caution">
    <text evidence="2">The sequence shown here is derived from an EMBL/GenBank/DDBJ whole genome shotgun (WGS) entry which is preliminary data.</text>
</comment>
<dbReference type="Proteomes" id="UP000256379">
    <property type="component" value="Unassembled WGS sequence"/>
</dbReference>
<feature type="compositionally biased region" description="Low complexity" evidence="1">
    <location>
        <begin position="130"/>
        <end position="159"/>
    </location>
</feature>
<evidence type="ECO:0000313" key="2">
    <source>
        <dbReference type="EMBL" id="RDU60591.1"/>
    </source>
</evidence>
<feature type="non-terminal residue" evidence="2">
    <location>
        <position position="261"/>
    </location>
</feature>
<name>A0A3D8I7T7_9HELI</name>
<reference evidence="2 3" key="1">
    <citation type="submission" date="2018-04" db="EMBL/GenBank/DDBJ databases">
        <title>Novel Campyloabacter and Helicobacter Species and Strains.</title>
        <authorList>
            <person name="Mannion A.J."/>
            <person name="Shen Z."/>
            <person name="Fox J.G."/>
        </authorList>
    </citation>
    <scope>NUCLEOTIDE SEQUENCE [LARGE SCALE GENOMIC DNA]</scope>
    <source>
        <strain evidence="2 3">MIT 17-337</strain>
    </source>
</reference>
<dbReference type="OrthoDB" id="5330141at2"/>
<dbReference type="RefSeq" id="WP_115543955.1">
    <property type="nucleotide sequence ID" value="NZ_NXLQ01000086.1"/>
</dbReference>
<feature type="compositionally biased region" description="Basic residues" evidence="1">
    <location>
        <begin position="241"/>
        <end position="251"/>
    </location>
</feature>
<feature type="region of interest" description="Disordered" evidence="1">
    <location>
        <begin position="91"/>
        <end position="159"/>
    </location>
</feature>
<dbReference type="EMBL" id="NXLQ01000086">
    <property type="protein sequence ID" value="RDU60591.1"/>
    <property type="molecule type" value="Genomic_DNA"/>
</dbReference>
<protein>
    <submittedName>
        <fullName evidence="2">Uncharacterized protein</fullName>
    </submittedName>
</protein>
<organism evidence="2 3">
    <name type="scientific">Helicobacter didelphidarum</name>
    <dbReference type="NCBI Taxonomy" id="2040648"/>
    <lineage>
        <taxon>Bacteria</taxon>
        <taxon>Pseudomonadati</taxon>
        <taxon>Campylobacterota</taxon>
        <taxon>Epsilonproteobacteria</taxon>
        <taxon>Campylobacterales</taxon>
        <taxon>Helicobacteraceae</taxon>
        <taxon>Helicobacter</taxon>
    </lineage>
</organism>
<feature type="region of interest" description="Disordered" evidence="1">
    <location>
        <begin position="241"/>
        <end position="261"/>
    </location>
</feature>